<organism evidence="1 2">
    <name type="scientific">Chryseobacterium tructae</name>
    <dbReference type="NCBI Taxonomy" id="1037380"/>
    <lineage>
        <taxon>Bacteria</taxon>
        <taxon>Pseudomonadati</taxon>
        <taxon>Bacteroidota</taxon>
        <taxon>Flavobacteriia</taxon>
        <taxon>Flavobacteriales</taxon>
        <taxon>Weeksellaceae</taxon>
        <taxon>Chryseobacterium group</taxon>
        <taxon>Chryseobacterium</taxon>
    </lineage>
</organism>
<dbReference type="Proteomes" id="UP001595735">
    <property type="component" value="Unassembled WGS sequence"/>
</dbReference>
<proteinExistence type="predicted"/>
<dbReference type="EMBL" id="JBHRYO010000001">
    <property type="protein sequence ID" value="MFC3754697.1"/>
    <property type="molecule type" value="Genomic_DNA"/>
</dbReference>
<evidence type="ECO:0000313" key="1">
    <source>
        <dbReference type="EMBL" id="MFC3754697.1"/>
    </source>
</evidence>
<comment type="caution">
    <text evidence="1">The sequence shown here is derived from an EMBL/GenBank/DDBJ whole genome shotgun (WGS) entry which is preliminary data.</text>
</comment>
<keyword evidence="2" id="KW-1185">Reference proteome</keyword>
<accession>A0ABV7XNX4</accession>
<protein>
    <submittedName>
        <fullName evidence="1">Uncharacterized protein</fullName>
    </submittedName>
</protein>
<name>A0ABV7XNX4_9FLAO</name>
<sequence length="493" mass="53739">MSNIGKIIRVNILPPQQERENNVIYQVAEPGSATYKDYAIDENGDLKTAAVGLQTEDLKDSMISISDPELLAVGINTQKKYNADTKQKLENKINKPAQDGNLQDYPKVLGMDQNGNTAKLPAGDLGKNIANSALTSTTGAGLTLGDRWGINTSGRPYSVTGLADVSGDVQFNTLMAQNASGQIGKTNGKQPFMALPASLNDSEKISWRKAMRLSNEIYSTGQPRIDSVILPFIDNSLTFTQYITLIGLNLFVDNQTPNAKLVMKRVKDINGNLLTTPEEYKIDNFNVLQNMPNVLNFGLKWNEYPQGYYQFFCTHNLLTNLSSPELLVKQGITFTTLNPVWQDLTGTAQVDGNNNIVLPAGGSARTNVLINTPQMINGFVVKCSVATSVTNFGANFAGHTRFTMKGDDGLEYGVTLTGSLDFYPEAVGGFNTKVDVLYISYYNGLLTLAAEVNGRTRIFSVTSIPSKPRYFYAVRAEGGVGSFTAKPTELLLL</sequence>
<evidence type="ECO:0000313" key="2">
    <source>
        <dbReference type="Proteomes" id="UP001595735"/>
    </source>
</evidence>
<reference evidence="2" key="1">
    <citation type="journal article" date="2019" name="Int. J. Syst. Evol. Microbiol.">
        <title>The Global Catalogue of Microorganisms (GCM) 10K type strain sequencing project: providing services to taxonomists for standard genome sequencing and annotation.</title>
        <authorList>
            <consortium name="The Broad Institute Genomics Platform"/>
            <consortium name="The Broad Institute Genome Sequencing Center for Infectious Disease"/>
            <person name="Wu L."/>
            <person name="Ma J."/>
        </authorList>
    </citation>
    <scope>NUCLEOTIDE SEQUENCE [LARGE SCALE GENOMIC DNA]</scope>
    <source>
        <strain evidence="2">CECT 7798</strain>
    </source>
</reference>
<gene>
    <name evidence="1" type="ORF">ACFONJ_01750</name>
</gene>
<dbReference type="RefSeq" id="WP_378169522.1">
    <property type="nucleotide sequence ID" value="NZ_JBHRYO010000001.1"/>
</dbReference>